<feature type="signal peptide" evidence="2">
    <location>
        <begin position="1"/>
        <end position="20"/>
    </location>
</feature>
<feature type="chain" id="PRO_5038882269" description="Lipoprotein" evidence="2">
    <location>
        <begin position="21"/>
        <end position="98"/>
    </location>
</feature>
<name>A0A5M3VSY6_9ACTN</name>
<dbReference type="AlphaFoldDB" id="A0A5M3VSY6"/>
<protein>
    <recommendedName>
        <fullName evidence="5">Lipoprotein</fullName>
    </recommendedName>
</protein>
<evidence type="ECO:0000313" key="3">
    <source>
        <dbReference type="EMBL" id="GER99886.1"/>
    </source>
</evidence>
<feature type="region of interest" description="Disordered" evidence="1">
    <location>
        <begin position="48"/>
        <end position="75"/>
    </location>
</feature>
<dbReference type="Proteomes" id="UP000334990">
    <property type="component" value="Unassembled WGS sequence"/>
</dbReference>
<comment type="caution">
    <text evidence="3">The sequence shown here is derived from an EMBL/GenBank/DDBJ whole genome shotgun (WGS) entry which is preliminary data.</text>
</comment>
<organism evidence="3 4">
    <name type="scientific">Acrocarpospora corrugata</name>
    <dbReference type="NCBI Taxonomy" id="35763"/>
    <lineage>
        <taxon>Bacteria</taxon>
        <taxon>Bacillati</taxon>
        <taxon>Actinomycetota</taxon>
        <taxon>Actinomycetes</taxon>
        <taxon>Streptosporangiales</taxon>
        <taxon>Streptosporangiaceae</taxon>
        <taxon>Acrocarpospora</taxon>
    </lineage>
</organism>
<evidence type="ECO:0008006" key="5">
    <source>
        <dbReference type="Google" id="ProtNLM"/>
    </source>
</evidence>
<evidence type="ECO:0000256" key="1">
    <source>
        <dbReference type="SAM" id="MobiDB-lite"/>
    </source>
</evidence>
<keyword evidence="2" id="KW-0732">Signal</keyword>
<proteinExistence type="predicted"/>
<accession>A0A5M3VSY6</accession>
<dbReference type="EMBL" id="BLAD01000042">
    <property type="protein sequence ID" value="GER99886.1"/>
    <property type="molecule type" value="Genomic_DNA"/>
</dbReference>
<gene>
    <name evidence="3" type="ORF">Acor_19500</name>
</gene>
<evidence type="ECO:0000256" key="2">
    <source>
        <dbReference type="SAM" id="SignalP"/>
    </source>
</evidence>
<keyword evidence="4" id="KW-1185">Reference proteome</keyword>
<sequence>MVRRHVTTLLAVLVALSACSGRDWSPADSDAPAGRVIEVPDVLKLGESADITGEKGQPLTGGAGGPGRKSNRYRSDLPLRGALSAVSTALGSGRVHQP</sequence>
<evidence type="ECO:0000313" key="4">
    <source>
        <dbReference type="Proteomes" id="UP000334990"/>
    </source>
</evidence>
<dbReference type="PROSITE" id="PS51257">
    <property type="entry name" value="PROKAR_LIPOPROTEIN"/>
    <property type="match status" value="1"/>
</dbReference>
<reference evidence="3 4" key="1">
    <citation type="submission" date="2019-10" db="EMBL/GenBank/DDBJ databases">
        <title>Whole genome shotgun sequence of Acrocarpospora corrugata NBRC 13972.</title>
        <authorList>
            <person name="Ichikawa N."/>
            <person name="Kimura A."/>
            <person name="Kitahashi Y."/>
            <person name="Komaki H."/>
            <person name="Oguchi A."/>
        </authorList>
    </citation>
    <scope>NUCLEOTIDE SEQUENCE [LARGE SCALE GENOMIC DNA]</scope>
    <source>
        <strain evidence="3 4">NBRC 13972</strain>
    </source>
</reference>